<keyword evidence="3" id="KW-0238">DNA-binding</keyword>
<dbReference type="InterPro" id="IPR009057">
    <property type="entry name" value="Homeodomain-like_sf"/>
</dbReference>
<evidence type="ECO:0000259" key="8">
    <source>
        <dbReference type="PROSITE" id="PS51294"/>
    </source>
</evidence>
<proteinExistence type="predicted"/>
<feature type="domain" description="HTH myb-type" evidence="8">
    <location>
        <begin position="334"/>
        <end position="389"/>
    </location>
</feature>
<feature type="region of interest" description="Disordered" evidence="6">
    <location>
        <begin position="1070"/>
        <end position="1092"/>
    </location>
</feature>
<feature type="compositionally biased region" description="Polar residues" evidence="6">
    <location>
        <begin position="942"/>
        <end position="955"/>
    </location>
</feature>
<feature type="domain" description="Myb-like" evidence="7">
    <location>
        <begin position="386"/>
        <end position="437"/>
    </location>
</feature>
<dbReference type="PANTHER" id="PTHR46621">
    <property type="entry name" value="SNRNA-ACTIVATING PROTEIN COMPLEX SUBUNIT 4"/>
    <property type="match status" value="1"/>
</dbReference>
<feature type="domain" description="HTH myb-type" evidence="8">
    <location>
        <begin position="287"/>
        <end position="328"/>
    </location>
</feature>
<evidence type="ECO:0000256" key="4">
    <source>
        <dbReference type="ARBA" id="ARBA00023163"/>
    </source>
</evidence>
<dbReference type="InterPro" id="IPR017930">
    <property type="entry name" value="Myb_dom"/>
</dbReference>
<dbReference type="OrthoDB" id="2143914at2759"/>
<reference evidence="9" key="1">
    <citation type="submission" date="2020-10" db="EMBL/GenBank/DDBJ databases">
        <authorList>
            <person name="Kikuchi T."/>
        </authorList>
    </citation>
    <scope>NUCLEOTIDE SEQUENCE</scope>
    <source>
        <strain evidence="9">NKZ352</strain>
    </source>
</reference>
<dbReference type="Gene3D" id="1.10.10.60">
    <property type="entry name" value="Homeodomain-like"/>
    <property type="match status" value="3"/>
</dbReference>
<dbReference type="GO" id="GO:0001006">
    <property type="term" value="F:RNA polymerase III type 3 promoter sequence-specific DNA binding"/>
    <property type="evidence" value="ECO:0007669"/>
    <property type="project" value="TreeGrafter"/>
</dbReference>
<feature type="region of interest" description="Disordered" evidence="6">
    <location>
        <begin position="931"/>
        <end position="972"/>
    </location>
</feature>
<comment type="subcellular location">
    <subcellularLocation>
        <location evidence="1">Nucleus</location>
    </subcellularLocation>
</comment>
<dbReference type="InterPro" id="IPR051575">
    <property type="entry name" value="Myb-like_DNA-bd"/>
</dbReference>
<keyword evidence="2" id="KW-0805">Transcription regulation</keyword>
<comment type="caution">
    <text evidence="9">The sequence shown here is derived from an EMBL/GenBank/DDBJ whole genome shotgun (WGS) entry which is preliminary data.</text>
</comment>
<keyword evidence="4" id="KW-0804">Transcription</keyword>
<evidence type="ECO:0000256" key="1">
    <source>
        <dbReference type="ARBA" id="ARBA00004123"/>
    </source>
</evidence>
<evidence type="ECO:0000256" key="2">
    <source>
        <dbReference type="ARBA" id="ARBA00023015"/>
    </source>
</evidence>
<evidence type="ECO:0000256" key="5">
    <source>
        <dbReference type="ARBA" id="ARBA00023242"/>
    </source>
</evidence>
<dbReference type="Pfam" id="PF00249">
    <property type="entry name" value="Myb_DNA-binding"/>
    <property type="match status" value="3"/>
</dbReference>
<dbReference type="SMART" id="SM00717">
    <property type="entry name" value="SANT"/>
    <property type="match status" value="5"/>
</dbReference>
<sequence>MDGSINGGGHLDGGPEMFEAKNVSDLIAFNEAYREIVDTAIQKFEEAVMLNLERAAYIKDQKDLVKASEFMKRKIPVNQYMPPYFKDDCGMCPPMSAEAKAKLQLKWFDPLMKEDKKWTPAELKLLRGGVKDNLICQQVELLINRREIIAAKLKTADVNMMSVERRQLVTDLEEIMRKIAYFRNQKDEDVLLPATDYSKVRFDEIASTLFKGQRSGNALKAKWMNEQSPKWSKEPWTATEVETLKDLRESPEFVSWPLLALQLNTNRTAFQCFEKYKTDVVQISKEWTQDEDQKLIGLTKVLTINGVIQWDKVAQFMPGRSRQQVRTRFSHTLDSQVKHGRWTDQEDLLLICSVSRLGAKDWSKVALAVPGRNDSQCRERWVNVLNKPSNSDKFTAEEDEQLLYAVNVFGKGNWAKCAAFMKNKNCRQLRRRYVQLISTKLKVFFILINNENNEADAPAPPKILRVFNKLAEYAEYDDETCDDFLKRVNQATSTQRAGMAQRYAKLRRSEHWDTIEANLNEISAKHRSSTEEITSNDILRKLHITDNDVRYLLERGIRQKMFYRCRLNRRSQISVDRNIGGRLRPVKAPQDIALPQLTISMPEDEKVMLLVESLCNVVRKQDNFHWFQIYRRSLKVKVKTWAQCYLSRVLNEEMNAVVRERNEERYWPLWSTLAPNTATLALQHIFEKAREPLNKLASKIYLPVEIPERDRKEFTAEKRLKLTVWQGSTRITLPSSITGSEQYKLFEARMRALLLEPTRLVVARERRQDEERRLTRDVQLEERLLEEDEIDPDTFVKNAMDDQEEPEEIKTIFGGSRKIEKFRNVRILPRDEIEVSKNPTRRLNGMNLDMSLLHEIFPDTVNDSVTRNKRICDAVDEVLNKTRKRARVSPEIEEVEEEPEEEYSYLMEMVKPGDETNPLECPENILQDVKSAKKRGRKPKAQQKNGTASREQLQLGQGVEARQQPEDSAEHGLRTGQQVVYDQQQHIMLEMVLDININKENRKLPSMVIHNLKTVLNIGSNKQNRKLPPTDREEKIAPYGKPYAGNDAEPQLQQGEHEQYEEALIKFEVEEEEMNVDPTPFFSPARDSEDDDVVLLDGQTAEELHRQLEEEQQNDMDH</sequence>
<feature type="domain" description="Myb-like" evidence="7">
    <location>
        <begin position="334"/>
        <end position="385"/>
    </location>
</feature>
<evidence type="ECO:0000313" key="10">
    <source>
        <dbReference type="Proteomes" id="UP000835052"/>
    </source>
</evidence>
<dbReference type="InterPro" id="IPR001005">
    <property type="entry name" value="SANT/Myb"/>
</dbReference>
<organism evidence="9 10">
    <name type="scientific">Caenorhabditis auriculariae</name>
    <dbReference type="NCBI Taxonomy" id="2777116"/>
    <lineage>
        <taxon>Eukaryota</taxon>
        <taxon>Metazoa</taxon>
        <taxon>Ecdysozoa</taxon>
        <taxon>Nematoda</taxon>
        <taxon>Chromadorea</taxon>
        <taxon>Rhabditida</taxon>
        <taxon>Rhabditina</taxon>
        <taxon>Rhabditomorpha</taxon>
        <taxon>Rhabditoidea</taxon>
        <taxon>Rhabditidae</taxon>
        <taxon>Peloderinae</taxon>
        <taxon>Caenorhabditis</taxon>
    </lineage>
</organism>
<evidence type="ECO:0000259" key="7">
    <source>
        <dbReference type="PROSITE" id="PS50090"/>
    </source>
</evidence>
<dbReference type="GO" id="GO:0019185">
    <property type="term" value="C:snRNA-activating protein complex"/>
    <property type="evidence" value="ECO:0007669"/>
    <property type="project" value="TreeGrafter"/>
</dbReference>
<evidence type="ECO:0000256" key="6">
    <source>
        <dbReference type="SAM" id="MobiDB-lite"/>
    </source>
</evidence>
<feature type="domain" description="Myb-like" evidence="7">
    <location>
        <begin position="287"/>
        <end position="333"/>
    </location>
</feature>
<dbReference type="CDD" id="cd00167">
    <property type="entry name" value="SANT"/>
    <property type="match status" value="3"/>
</dbReference>
<dbReference type="GO" id="GO:0042795">
    <property type="term" value="P:snRNA transcription by RNA polymerase II"/>
    <property type="evidence" value="ECO:0007669"/>
    <property type="project" value="TreeGrafter"/>
</dbReference>
<dbReference type="AlphaFoldDB" id="A0A8S1GPU1"/>
<accession>A0A8S1GPU1</accession>
<dbReference type="GO" id="GO:0005634">
    <property type="term" value="C:nucleus"/>
    <property type="evidence" value="ECO:0007669"/>
    <property type="project" value="UniProtKB-SubCell"/>
</dbReference>
<keyword evidence="10" id="KW-1185">Reference proteome</keyword>
<dbReference type="PROSITE" id="PS50090">
    <property type="entry name" value="MYB_LIKE"/>
    <property type="match status" value="4"/>
</dbReference>
<dbReference type="SUPFAM" id="SSF46689">
    <property type="entry name" value="Homeodomain-like"/>
    <property type="match status" value="3"/>
</dbReference>
<name>A0A8S1GPU1_9PELO</name>
<evidence type="ECO:0000313" key="9">
    <source>
        <dbReference type="EMBL" id="CAD6184708.1"/>
    </source>
</evidence>
<feature type="compositionally biased region" description="Basic residues" evidence="6">
    <location>
        <begin position="932"/>
        <end position="941"/>
    </location>
</feature>
<gene>
    <name evidence="9" type="ORF">CAUJ_LOCUS627</name>
</gene>
<evidence type="ECO:0008006" key="11">
    <source>
        <dbReference type="Google" id="ProtNLM"/>
    </source>
</evidence>
<keyword evidence="5" id="KW-0539">Nucleus</keyword>
<feature type="domain" description="HTH myb-type" evidence="8">
    <location>
        <begin position="393"/>
        <end position="441"/>
    </location>
</feature>
<feature type="domain" description="Myb-like" evidence="7">
    <location>
        <begin position="228"/>
        <end position="280"/>
    </location>
</feature>
<dbReference type="Proteomes" id="UP000835052">
    <property type="component" value="Unassembled WGS sequence"/>
</dbReference>
<feature type="compositionally biased region" description="Basic and acidic residues" evidence="6">
    <location>
        <begin position="963"/>
        <end position="972"/>
    </location>
</feature>
<dbReference type="GO" id="GO:0000978">
    <property type="term" value="F:RNA polymerase II cis-regulatory region sequence-specific DNA binding"/>
    <property type="evidence" value="ECO:0007669"/>
    <property type="project" value="TreeGrafter"/>
</dbReference>
<dbReference type="PANTHER" id="PTHR46621:SF1">
    <property type="entry name" value="SNRNA-ACTIVATING PROTEIN COMPLEX SUBUNIT 4"/>
    <property type="match status" value="1"/>
</dbReference>
<protein>
    <recommendedName>
        <fullName evidence="11">snRNA-activating protein complex subunit 4</fullName>
    </recommendedName>
</protein>
<evidence type="ECO:0000256" key="3">
    <source>
        <dbReference type="ARBA" id="ARBA00023125"/>
    </source>
</evidence>
<dbReference type="PROSITE" id="PS51294">
    <property type="entry name" value="HTH_MYB"/>
    <property type="match status" value="3"/>
</dbReference>
<dbReference type="EMBL" id="CAJGYM010000001">
    <property type="protein sequence ID" value="CAD6184708.1"/>
    <property type="molecule type" value="Genomic_DNA"/>
</dbReference>
<dbReference type="GO" id="GO:0042796">
    <property type="term" value="P:snRNA transcription by RNA polymerase III"/>
    <property type="evidence" value="ECO:0007669"/>
    <property type="project" value="TreeGrafter"/>
</dbReference>